<dbReference type="Proteomes" id="UP000092460">
    <property type="component" value="Unassembled WGS sequence"/>
</dbReference>
<reference evidence="1" key="2">
    <citation type="submission" date="2020-05" db="UniProtKB">
        <authorList>
            <consortium name="EnsemblMetazoa"/>
        </authorList>
    </citation>
    <scope>IDENTIFICATION</scope>
    <source>
        <strain evidence="1">IAEA</strain>
    </source>
</reference>
<evidence type="ECO:0000313" key="2">
    <source>
        <dbReference type="Proteomes" id="UP000092460"/>
    </source>
</evidence>
<protein>
    <submittedName>
        <fullName evidence="1">Uncharacterized protein</fullName>
    </submittedName>
</protein>
<dbReference type="EnsemblMetazoa" id="GPPI008298-RA">
    <property type="protein sequence ID" value="GPPI008298-PA"/>
    <property type="gene ID" value="GPPI008298"/>
</dbReference>
<reference evidence="2" key="1">
    <citation type="submission" date="2015-01" db="EMBL/GenBank/DDBJ databases">
        <authorList>
            <person name="Aksoy S."/>
            <person name="Warren W."/>
            <person name="Wilson R.K."/>
        </authorList>
    </citation>
    <scope>NUCLEOTIDE SEQUENCE [LARGE SCALE GENOMIC DNA]</scope>
    <source>
        <strain evidence="2">IAEA</strain>
    </source>
</reference>
<proteinExistence type="predicted"/>
<dbReference type="EMBL" id="JXJN01003442">
    <property type="status" value="NOT_ANNOTATED_CDS"/>
    <property type="molecule type" value="Genomic_DNA"/>
</dbReference>
<dbReference type="VEuPathDB" id="VectorBase:GPPI008298"/>
<accession>A0A1B0ATT7</accession>
<name>A0A1B0ATT7_9MUSC</name>
<evidence type="ECO:0000313" key="1">
    <source>
        <dbReference type="EnsemblMetazoa" id="GPPI008298-PA"/>
    </source>
</evidence>
<dbReference type="AlphaFoldDB" id="A0A1B0ATT7"/>
<keyword evidence="2" id="KW-1185">Reference proteome</keyword>
<sequence>MNDDEDDNKCVGVRTTITTYGGVTAHSRKYTQMKKKKQFRILRLYNMTLNLLVNTAASGVGARCQLRAFSCQIAPAFILEIKTYIPVIKSHISFASFAIMVKIPAIDGRIHKRCDVLQIQILFKSLRRINILLRLSCLYSGDSEGKLRRLLSAH</sequence>
<organism evidence="1 2">
    <name type="scientific">Glossina palpalis gambiensis</name>
    <dbReference type="NCBI Taxonomy" id="67801"/>
    <lineage>
        <taxon>Eukaryota</taxon>
        <taxon>Metazoa</taxon>
        <taxon>Ecdysozoa</taxon>
        <taxon>Arthropoda</taxon>
        <taxon>Hexapoda</taxon>
        <taxon>Insecta</taxon>
        <taxon>Pterygota</taxon>
        <taxon>Neoptera</taxon>
        <taxon>Endopterygota</taxon>
        <taxon>Diptera</taxon>
        <taxon>Brachycera</taxon>
        <taxon>Muscomorpha</taxon>
        <taxon>Hippoboscoidea</taxon>
        <taxon>Glossinidae</taxon>
        <taxon>Glossina</taxon>
    </lineage>
</organism>